<feature type="region of interest" description="Disordered" evidence="1">
    <location>
        <begin position="200"/>
        <end position="232"/>
    </location>
</feature>
<feature type="compositionally biased region" description="Basic and acidic residues" evidence="1">
    <location>
        <begin position="222"/>
        <end position="232"/>
    </location>
</feature>
<organism evidence="2 3">
    <name type="scientific">Gossypium anomalum</name>
    <dbReference type="NCBI Taxonomy" id="47600"/>
    <lineage>
        <taxon>Eukaryota</taxon>
        <taxon>Viridiplantae</taxon>
        <taxon>Streptophyta</taxon>
        <taxon>Embryophyta</taxon>
        <taxon>Tracheophyta</taxon>
        <taxon>Spermatophyta</taxon>
        <taxon>Magnoliopsida</taxon>
        <taxon>eudicotyledons</taxon>
        <taxon>Gunneridae</taxon>
        <taxon>Pentapetalae</taxon>
        <taxon>rosids</taxon>
        <taxon>malvids</taxon>
        <taxon>Malvales</taxon>
        <taxon>Malvaceae</taxon>
        <taxon>Malvoideae</taxon>
        <taxon>Gossypium</taxon>
    </lineage>
</organism>
<evidence type="ECO:0000313" key="3">
    <source>
        <dbReference type="Proteomes" id="UP000701853"/>
    </source>
</evidence>
<comment type="caution">
    <text evidence="2">The sequence shown here is derived from an EMBL/GenBank/DDBJ whole genome shotgun (WGS) entry which is preliminary data.</text>
</comment>
<gene>
    <name evidence="2" type="ORF">CXB51_034925</name>
</gene>
<evidence type="ECO:0000256" key="1">
    <source>
        <dbReference type="SAM" id="MobiDB-lite"/>
    </source>
</evidence>
<keyword evidence="3" id="KW-1185">Reference proteome</keyword>
<sequence>MRAASILMADSRFKEFHEEIKGDIRFELQRFFEQYMGHVSATAHGSSTNKGKGILGGTPPGFQPKESLLLSLIVEFGHVGLHLRWSNLEQFFKVEGVQEQDKGTVDHFHDQFVSILNQLHLPKTYALSVFISNLKVELGQYLSLFKSQTLAEGYLLDRQMEGIVVNILKKTILSWGSGGHPKPLFSSSKITMENNHSPTIGGPATISGRSKAPTKPLSQAEMEDRKKTGLCF</sequence>
<accession>A0A8J5XNL7</accession>
<dbReference type="AlphaFoldDB" id="A0A8J5XNL7"/>
<dbReference type="EMBL" id="JAHUZN010000013">
    <property type="protein sequence ID" value="KAG8473006.1"/>
    <property type="molecule type" value="Genomic_DNA"/>
</dbReference>
<protein>
    <submittedName>
        <fullName evidence="2">Uncharacterized protein</fullName>
    </submittedName>
</protein>
<dbReference type="Proteomes" id="UP000701853">
    <property type="component" value="Chromosome 13"/>
</dbReference>
<evidence type="ECO:0000313" key="2">
    <source>
        <dbReference type="EMBL" id="KAG8473006.1"/>
    </source>
</evidence>
<dbReference type="OrthoDB" id="10540366at2759"/>
<name>A0A8J5XNL7_9ROSI</name>
<reference evidence="2 3" key="1">
    <citation type="journal article" date="2021" name="bioRxiv">
        <title>The Gossypium anomalum genome as a resource for cotton improvement and evolutionary analysis of hybrid incompatibility.</title>
        <authorList>
            <person name="Grover C.E."/>
            <person name="Yuan D."/>
            <person name="Arick M.A."/>
            <person name="Miller E.R."/>
            <person name="Hu G."/>
            <person name="Peterson D.G."/>
            <person name="Wendel J.F."/>
            <person name="Udall J.A."/>
        </authorList>
    </citation>
    <scope>NUCLEOTIDE SEQUENCE [LARGE SCALE GENOMIC DNA]</scope>
    <source>
        <strain evidence="2">JFW-Udall</strain>
        <tissue evidence="2">Leaf</tissue>
    </source>
</reference>
<proteinExistence type="predicted"/>